<organism evidence="1 2">
    <name type="scientific">Aspergillus transmontanensis</name>
    <dbReference type="NCBI Taxonomy" id="1034304"/>
    <lineage>
        <taxon>Eukaryota</taxon>
        <taxon>Fungi</taxon>
        <taxon>Dikarya</taxon>
        <taxon>Ascomycota</taxon>
        <taxon>Pezizomycotina</taxon>
        <taxon>Eurotiomycetes</taxon>
        <taxon>Eurotiomycetidae</taxon>
        <taxon>Eurotiales</taxon>
        <taxon>Aspergillaceae</taxon>
        <taxon>Aspergillus</taxon>
        <taxon>Aspergillus subgen. Circumdati</taxon>
    </lineage>
</organism>
<reference evidence="2" key="1">
    <citation type="submission" date="2019-04" db="EMBL/GenBank/DDBJ databases">
        <title>Friends and foes A comparative genomics studyof 23 Aspergillus species from section Flavi.</title>
        <authorList>
            <consortium name="DOE Joint Genome Institute"/>
            <person name="Kjaerbolling I."/>
            <person name="Vesth T."/>
            <person name="Frisvad J.C."/>
            <person name="Nybo J.L."/>
            <person name="Theobald S."/>
            <person name="Kildgaard S."/>
            <person name="Isbrandt T."/>
            <person name="Kuo A."/>
            <person name="Sato A."/>
            <person name="Lyhne E.K."/>
            <person name="Kogle M.E."/>
            <person name="Wiebenga A."/>
            <person name="Kun R.S."/>
            <person name="Lubbers R.J."/>
            <person name="Makela M.R."/>
            <person name="Barry K."/>
            <person name="Chovatia M."/>
            <person name="Clum A."/>
            <person name="Daum C."/>
            <person name="Haridas S."/>
            <person name="He G."/>
            <person name="LaButti K."/>
            <person name="Lipzen A."/>
            <person name="Mondo S."/>
            <person name="Riley R."/>
            <person name="Salamov A."/>
            <person name="Simmons B.A."/>
            <person name="Magnuson J.K."/>
            <person name="Henrissat B."/>
            <person name="Mortensen U.H."/>
            <person name="Larsen T.O."/>
            <person name="Devries R.P."/>
            <person name="Grigoriev I.V."/>
            <person name="Machida M."/>
            <person name="Baker S.E."/>
            <person name="Andersen M.R."/>
        </authorList>
    </citation>
    <scope>NUCLEOTIDE SEQUENCE [LARGE SCALE GENOMIC DNA]</scope>
    <source>
        <strain evidence="2">CBS 130015</strain>
    </source>
</reference>
<dbReference type="EMBL" id="ML738345">
    <property type="protein sequence ID" value="KAE8311147.1"/>
    <property type="molecule type" value="Genomic_DNA"/>
</dbReference>
<evidence type="ECO:0000313" key="1">
    <source>
        <dbReference type="EMBL" id="KAE8311147.1"/>
    </source>
</evidence>
<sequence length="196" mass="22866">MPFPVSLFGITQYVTYLKSNWETITTQAFYTIKPWYAVLDAWDDSRHDDRGKDIIEIQADRTEAVRRAFERAERRNYTFDFKDRRGLGGLGGSGNLDEFLVELRQNDRKVEPTVKDTVDIVIPIVERQFRIEDVYLERLCIMGDAGALTWLEELNPMHQLAWSRLIKEWEGNEWPGLFGYLKRLVEYLSLASGASH</sequence>
<protein>
    <submittedName>
        <fullName evidence="1">Uncharacterized protein</fullName>
    </submittedName>
</protein>
<name>A0A5N6VR96_9EURO</name>
<gene>
    <name evidence="1" type="ORF">BDV41DRAFT_542668</name>
</gene>
<dbReference type="Proteomes" id="UP000325433">
    <property type="component" value="Unassembled WGS sequence"/>
</dbReference>
<accession>A0A5N6VR96</accession>
<dbReference type="AlphaFoldDB" id="A0A5N6VR96"/>
<proteinExistence type="predicted"/>
<evidence type="ECO:0000313" key="2">
    <source>
        <dbReference type="Proteomes" id="UP000325433"/>
    </source>
</evidence>
<keyword evidence="2" id="KW-1185">Reference proteome</keyword>